<sequence length="576" mass="67894">MSENPMITCFEHLSNEIIYEIFDYIDMYQAYKLFRSLNIRFRNLFTLSTDPIEVNFCLMSRASFEESYREFFGLYTDRIRSLHVSNRLIINSIISFIPNPSLFTRLETLYLNNMNIKDSHELFDYLSLLPQLSTLIISSINKCYDKNLIYNSIFRLSSLKYCKISINDTDDTPHGLLMTESDILSPIEHLVIDSCIYLQELARLLSHVPHLRRLSIKCVISTFSFYRETLRLTLHDLTHVSLKLKYINFDEFEPFFKLLFTNLRVLHLSTHMDRQFANAQRWEHLITTHLPNLRIFDLQHTILLSGPVQCRQLMEPFTGLFWIERKWFFTHTHYCSEYPNEALFYSIQPYRRKEYTLTGVESQCSSSENRFDSVRHIHIDHELAIANHSINIPNATELTFGKDLDISHDFIAKISTNIIPLFGITKITITDYICFTNVAKMLLFTPNCKYLTLPCLSFNEQASFSNESFDNVQEFACKNIIQCVNIQSCTLDDVQLLLKFFRRLEYLTISVTQEELQSILKCLVTGNENNRYLHSVCIRSTSDIWDEKLINIIKEVRQEDEVSINMISYCNSYLWW</sequence>
<keyword evidence="2" id="KW-1185">Reference proteome</keyword>
<organism evidence="1 2">
    <name type="scientific">Adineta ricciae</name>
    <name type="common">Rotifer</name>
    <dbReference type="NCBI Taxonomy" id="249248"/>
    <lineage>
        <taxon>Eukaryota</taxon>
        <taxon>Metazoa</taxon>
        <taxon>Spiralia</taxon>
        <taxon>Gnathifera</taxon>
        <taxon>Rotifera</taxon>
        <taxon>Eurotatoria</taxon>
        <taxon>Bdelloidea</taxon>
        <taxon>Adinetida</taxon>
        <taxon>Adinetidae</taxon>
        <taxon>Adineta</taxon>
    </lineage>
</organism>
<evidence type="ECO:0000313" key="2">
    <source>
        <dbReference type="Proteomes" id="UP000663828"/>
    </source>
</evidence>
<dbReference type="InterPro" id="IPR032675">
    <property type="entry name" value="LRR_dom_sf"/>
</dbReference>
<dbReference type="SUPFAM" id="SSF52058">
    <property type="entry name" value="L domain-like"/>
    <property type="match status" value="1"/>
</dbReference>
<comment type="caution">
    <text evidence="1">The sequence shown here is derived from an EMBL/GenBank/DDBJ whole genome shotgun (WGS) entry which is preliminary data.</text>
</comment>
<name>A0A815G7R3_ADIRI</name>
<evidence type="ECO:0000313" key="1">
    <source>
        <dbReference type="EMBL" id="CAF1334902.1"/>
    </source>
</evidence>
<protein>
    <recommendedName>
        <fullName evidence="3">F-box domain-containing protein</fullName>
    </recommendedName>
</protein>
<proteinExistence type="predicted"/>
<gene>
    <name evidence="1" type="ORF">XAT740_LOCUS30634</name>
</gene>
<dbReference type="Gene3D" id="3.80.10.10">
    <property type="entry name" value="Ribonuclease Inhibitor"/>
    <property type="match status" value="1"/>
</dbReference>
<dbReference type="AlphaFoldDB" id="A0A815G7R3"/>
<accession>A0A815G7R3</accession>
<dbReference type="EMBL" id="CAJNOR010002744">
    <property type="protein sequence ID" value="CAF1334902.1"/>
    <property type="molecule type" value="Genomic_DNA"/>
</dbReference>
<dbReference type="Proteomes" id="UP000663828">
    <property type="component" value="Unassembled WGS sequence"/>
</dbReference>
<evidence type="ECO:0008006" key="3">
    <source>
        <dbReference type="Google" id="ProtNLM"/>
    </source>
</evidence>
<reference evidence="1" key="1">
    <citation type="submission" date="2021-02" db="EMBL/GenBank/DDBJ databases">
        <authorList>
            <person name="Nowell W R."/>
        </authorList>
    </citation>
    <scope>NUCLEOTIDE SEQUENCE</scope>
</reference>